<protein>
    <submittedName>
        <fullName evidence="2">Uncharacterized protein</fullName>
    </submittedName>
</protein>
<dbReference type="RefSeq" id="WP_010556391.1">
    <property type="nucleotide sequence ID" value="NZ_BMPZ01000011.1"/>
</dbReference>
<keyword evidence="3" id="KW-1185">Reference proteome</keyword>
<organism evidence="2 3">
    <name type="scientific">Shewanella gelidii</name>
    <dbReference type="NCBI Taxonomy" id="1642821"/>
    <lineage>
        <taxon>Bacteria</taxon>
        <taxon>Pseudomonadati</taxon>
        <taxon>Pseudomonadota</taxon>
        <taxon>Gammaproteobacteria</taxon>
        <taxon>Alteromonadales</taxon>
        <taxon>Shewanellaceae</taxon>
        <taxon>Shewanella</taxon>
    </lineage>
</organism>
<reference evidence="2" key="2">
    <citation type="submission" date="2020-09" db="EMBL/GenBank/DDBJ databases">
        <authorList>
            <person name="Sun Q."/>
            <person name="Ohkuma M."/>
        </authorList>
    </citation>
    <scope>NUCLEOTIDE SEQUENCE</scope>
    <source>
        <strain evidence="2">JCM 30804</strain>
    </source>
</reference>
<gene>
    <name evidence="2" type="ORF">GCM10009332_30620</name>
</gene>
<keyword evidence="1" id="KW-0472">Membrane</keyword>
<accession>A0A917NEW5</accession>
<reference evidence="2" key="1">
    <citation type="journal article" date="2014" name="Int. J. Syst. Evol. Microbiol.">
        <title>Complete genome sequence of Corynebacterium casei LMG S-19264T (=DSM 44701T), isolated from a smear-ripened cheese.</title>
        <authorList>
            <consortium name="US DOE Joint Genome Institute (JGI-PGF)"/>
            <person name="Walter F."/>
            <person name="Albersmeier A."/>
            <person name="Kalinowski J."/>
            <person name="Ruckert C."/>
        </authorList>
    </citation>
    <scope>NUCLEOTIDE SEQUENCE</scope>
    <source>
        <strain evidence="2">JCM 30804</strain>
    </source>
</reference>
<evidence type="ECO:0000313" key="2">
    <source>
        <dbReference type="EMBL" id="GGI91196.1"/>
    </source>
</evidence>
<keyword evidence="1" id="KW-1133">Transmembrane helix</keyword>
<evidence type="ECO:0000256" key="1">
    <source>
        <dbReference type="SAM" id="Phobius"/>
    </source>
</evidence>
<dbReference type="EMBL" id="BMPZ01000011">
    <property type="protein sequence ID" value="GGI91196.1"/>
    <property type="molecule type" value="Genomic_DNA"/>
</dbReference>
<comment type="caution">
    <text evidence="2">The sequence shown here is derived from an EMBL/GenBank/DDBJ whole genome shotgun (WGS) entry which is preliminary data.</text>
</comment>
<dbReference type="Proteomes" id="UP000613743">
    <property type="component" value="Unassembled WGS sequence"/>
</dbReference>
<keyword evidence="1" id="KW-0812">Transmembrane</keyword>
<proteinExistence type="predicted"/>
<sequence>MEQKSGKPQLKESNDNLDLIRMQTEVALVDSMTKSKTLTIMVVVGVLAFSGFAYFLYKMAGMQ</sequence>
<name>A0A917NEW5_9GAMM</name>
<evidence type="ECO:0000313" key="3">
    <source>
        <dbReference type="Proteomes" id="UP000613743"/>
    </source>
</evidence>
<dbReference type="AlphaFoldDB" id="A0A917NEW5"/>
<feature type="transmembrane region" description="Helical" evidence="1">
    <location>
        <begin position="38"/>
        <end position="57"/>
    </location>
</feature>